<comment type="caution">
    <text evidence="1">The sequence shown here is derived from an EMBL/GenBank/DDBJ whole genome shotgun (WGS) entry which is preliminary data.</text>
</comment>
<sequence length="49" mass="5155">MAANGSFTAPRSSSQKLDYLVIDAFGKGIARGTVKSGNKSLKLKAIRIS</sequence>
<organism evidence="1 2">
    <name type="scientific">Rarobacter faecitabidus</name>
    <dbReference type="NCBI Taxonomy" id="13243"/>
    <lineage>
        <taxon>Bacteria</taxon>
        <taxon>Bacillati</taxon>
        <taxon>Actinomycetota</taxon>
        <taxon>Actinomycetes</taxon>
        <taxon>Micrococcales</taxon>
        <taxon>Rarobacteraceae</taxon>
        <taxon>Rarobacter</taxon>
    </lineage>
</organism>
<keyword evidence="2" id="KW-1185">Reference proteome</keyword>
<gene>
    <name evidence="1" type="ORF">FB461_1860</name>
</gene>
<dbReference type="EMBL" id="VFOS01000002">
    <property type="protein sequence ID" value="TQL62219.1"/>
    <property type="molecule type" value="Genomic_DNA"/>
</dbReference>
<dbReference type="AlphaFoldDB" id="A0A542ZPQ8"/>
<reference evidence="1 2" key="1">
    <citation type="submission" date="2019-06" db="EMBL/GenBank/DDBJ databases">
        <title>Sequencing the genomes of 1000 actinobacteria strains.</title>
        <authorList>
            <person name="Klenk H.-P."/>
        </authorList>
    </citation>
    <scope>NUCLEOTIDE SEQUENCE [LARGE SCALE GENOMIC DNA]</scope>
    <source>
        <strain evidence="1 2">DSM 4813</strain>
    </source>
</reference>
<accession>A0A542ZPQ8</accession>
<evidence type="ECO:0000313" key="2">
    <source>
        <dbReference type="Proteomes" id="UP000315389"/>
    </source>
</evidence>
<evidence type="ECO:0000313" key="1">
    <source>
        <dbReference type="EMBL" id="TQL62219.1"/>
    </source>
</evidence>
<name>A0A542ZPQ8_RARFA</name>
<protein>
    <submittedName>
        <fullName evidence="1">Uncharacterized protein</fullName>
    </submittedName>
</protein>
<proteinExistence type="predicted"/>
<dbReference type="Proteomes" id="UP000315389">
    <property type="component" value="Unassembled WGS sequence"/>
</dbReference>